<dbReference type="Proteomes" id="UP000028630">
    <property type="component" value="Unassembled WGS sequence"/>
</dbReference>
<dbReference type="RefSeq" id="WP_038157758.1">
    <property type="nucleotide sequence ID" value="NZ_JMTB01000085.1"/>
</dbReference>
<sequence>MIKQCFEPYFQLFPIDQLVCSRPLPVNIRMSSKYKQIMTSVSEIGLIEPVVIFIENDVHKILDGHLRIEVLKDLNITHAHCLISPVNEAYTYNKRVNRLTILQEQKMLRKAVESGVSTDKLCAVLGVSPGIINTRLHISDGIAKEVIALLAEKNVAQNIFDILRKMKHYKQTECVTTMISLNNFTKKFALSLLHSMSPEHLVTKNKDESNKDLVKTLARLEKEMAALQVETQNIQHEYGENNIRLIIVKSYIIKLFRNSEIMHWLYDYNVEFFDLLKKVSGIDDLNNITSSSGL</sequence>
<dbReference type="AlphaFoldDB" id="A0A085A7D9"/>
<keyword evidence="4" id="KW-1185">Reference proteome</keyword>
<gene>
    <name evidence="3" type="ORF">GTGU_02649</name>
</gene>
<dbReference type="InterPro" id="IPR036086">
    <property type="entry name" value="ParB/Sulfiredoxin_sf"/>
</dbReference>
<dbReference type="InterPro" id="IPR011111">
    <property type="entry name" value="Plasmid_RepB"/>
</dbReference>
<dbReference type="SUPFAM" id="SSF110849">
    <property type="entry name" value="ParB/Sulfiredoxin"/>
    <property type="match status" value="1"/>
</dbReference>
<dbReference type="Gene3D" id="3.90.1530.10">
    <property type="entry name" value="Conserved hypothetical protein from pyrococcus furiosus pfu- 392566-001, ParB domain"/>
    <property type="match status" value="1"/>
</dbReference>
<dbReference type="OrthoDB" id="7632576at2"/>
<comment type="caution">
    <text evidence="3">The sequence shown here is derived from an EMBL/GenBank/DDBJ whole genome shotgun (WGS) entry which is preliminary data.</text>
</comment>
<reference evidence="4" key="1">
    <citation type="submission" date="2014-05" db="EMBL/GenBank/DDBJ databases">
        <title>ATOL: Assembling a taxonomically balanced genome-scale reconstruction of the evolutionary history of the Enterobacteriaceae.</title>
        <authorList>
            <person name="Plunkett G. III"/>
            <person name="Neeno-Eckwall E.C."/>
            <person name="Glasner J.D."/>
            <person name="Perna N.T."/>
        </authorList>
    </citation>
    <scope>NUCLEOTIDE SEQUENCE [LARGE SCALE GENOMIC DNA]</scope>
    <source>
        <strain evidence="4">ATCC 49490</strain>
    </source>
</reference>
<feature type="coiled-coil region" evidence="1">
    <location>
        <begin position="203"/>
        <end position="237"/>
    </location>
</feature>
<evidence type="ECO:0000313" key="4">
    <source>
        <dbReference type="Proteomes" id="UP000028630"/>
    </source>
</evidence>
<evidence type="ECO:0000256" key="1">
    <source>
        <dbReference type="SAM" id="Coils"/>
    </source>
</evidence>
<name>A0A085A7D9_9ENTR</name>
<evidence type="ECO:0000259" key="2">
    <source>
        <dbReference type="Pfam" id="PF07506"/>
    </source>
</evidence>
<dbReference type="eggNOG" id="COG1475">
    <property type="taxonomic scope" value="Bacteria"/>
</dbReference>
<protein>
    <recommendedName>
        <fullName evidence="2">RepB plasmid partition domain-containing protein</fullName>
    </recommendedName>
</protein>
<dbReference type="SUPFAM" id="SSF109709">
    <property type="entry name" value="KorB DNA-binding domain-like"/>
    <property type="match status" value="1"/>
</dbReference>
<proteinExistence type="predicted"/>
<keyword evidence="1" id="KW-0175">Coiled coil</keyword>
<evidence type="ECO:0000313" key="3">
    <source>
        <dbReference type="EMBL" id="KFC06134.1"/>
    </source>
</evidence>
<organism evidence="3 4">
    <name type="scientific">Trabulsiella guamensis ATCC 49490</name>
    <dbReference type="NCBI Taxonomy" id="1005994"/>
    <lineage>
        <taxon>Bacteria</taxon>
        <taxon>Pseudomonadati</taxon>
        <taxon>Pseudomonadota</taxon>
        <taxon>Gammaproteobacteria</taxon>
        <taxon>Enterobacterales</taxon>
        <taxon>Enterobacteriaceae</taxon>
        <taxon>Trabulsiella</taxon>
    </lineage>
</organism>
<dbReference type="Pfam" id="PF07506">
    <property type="entry name" value="RepB"/>
    <property type="match status" value="1"/>
</dbReference>
<feature type="domain" description="RepB plasmid partition" evidence="2">
    <location>
        <begin position="96"/>
        <end position="268"/>
    </location>
</feature>
<dbReference type="EMBL" id="JMTB01000085">
    <property type="protein sequence ID" value="KFC06134.1"/>
    <property type="molecule type" value="Genomic_DNA"/>
</dbReference>
<accession>A0A085A7D9</accession>